<evidence type="ECO:0000256" key="3">
    <source>
        <dbReference type="SAM" id="MobiDB-lite"/>
    </source>
</evidence>
<feature type="region of interest" description="Disordered" evidence="3">
    <location>
        <begin position="646"/>
        <end position="712"/>
    </location>
</feature>
<feature type="region of interest" description="Disordered" evidence="3">
    <location>
        <begin position="81"/>
        <end position="162"/>
    </location>
</feature>
<reference evidence="7" key="1">
    <citation type="journal article" date="2020" name="Stud. Mycol.">
        <title>101 Dothideomycetes genomes: a test case for predicting lifestyles and emergence of pathogens.</title>
        <authorList>
            <person name="Haridas S."/>
            <person name="Albert R."/>
            <person name="Binder M."/>
            <person name="Bloem J."/>
            <person name="Labutti K."/>
            <person name="Salamov A."/>
            <person name="Andreopoulos B."/>
            <person name="Baker S."/>
            <person name="Barry K."/>
            <person name="Bills G."/>
            <person name="Bluhm B."/>
            <person name="Cannon C."/>
            <person name="Castanera R."/>
            <person name="Culley D."/>
            <person name="Daum C."/>
            <person name="Ezra D."/>
            <person name="Gonzalez J."/>
            <person name="Henrissat B."/>
            <person name="Kuo A."/>
            <person name="Liang C."/>
            <person name="Lipzen A."/>
            <person name="Lutzoni F."/>
            <person name="Magnuson J."/>
            <person name="Mondo S."/>
            <person name="Nolan M."/>
            <person name="Ohm R."/>
            <person name="Pangilinan J."/>
            <person name="Park H.-J."/>
            <person name="Ramirez L."/>
            <person name="Alfaro M."/>
            <person name="Sun H."/>
            <person name="Tritt A."/>
            <person name="Yoshinaga Y."/>
            <person name="Zwiers L.-H."/>
            <person name="Turgeon B."/>
            <person name="Goodwin S."/>
            <person name="Spatafora J."/>
            <person name="Crous P."/>
            <person name="Grigoriev I."/>
        </authorList>
    </citation>
    <scope>NUCLEOTIDE SEQUENCE</scope>
    <source>
        <strain evidence="7">CBS 133067</strain>
    </source>
</reference>
<feature type="region of interest" description="Disordered" evidence="3">
    <location>
        <begin position="493"/>
        <end position="586"/>
    </location>
</feature>
<dbReference type="SMART" id="SM00233">
    <property type="entry name" value="PH"/>
    <property type="match status" value="1"/>
</dbReference>
<dbReference type="Pfam" id="PF07647">
    <property type="entry name" value="SAM_2"/>
    <property type="match status" value="1"/>
</dbReference>
<dbReference type="EMBL" id="ML978124">
    <property type="protein sequence ID" value="KAF2101119.1"/>
    <property type="molecule type" value="Genomic_DNA"/>
</dbReference>
<feature type="compositionally biased region" description="Polar residues" evidence="3">
    <location>
        <begin position="354"/>
        <end position="386"/>
    </location>
</feature>
<protein>
    <submittedName>
        <fullName evidence="7">Uncharacterized protein</fullName>
    </submittedName>
</protein>
<dbReference type="InterPro" id="IPR037370">
    <property type="entry name" value="Pleckstrin"/>
</dbReference>
<feature type="compositionally biased region" description="Basic and acidic residues" evidence="3">
    <location>
        <begin position="342"/>
        <end position="353"/>
    </location>
</feature>
<evidence type="ECO:0000259" key="6">
    <source>
        <dbReference type="PROSITE" id="PS50105"/>
    </source>
</evidence>
<dbReference type="Pfam" id="PF14604">
    <property type="entry name" value="SH3_9"/>
    <property type="match status" value="1"/>
</dbReference>
<feature type="domain" description="SAM" evidence="6">
    <location>
        <begin position="233"/>
        <end position="299"/>
    </location>
</feature>
<evidence type="ECO:0000259" key="5">
    <source>
        <dbReference type="PROSITE" id="PS50003"/>
    </source>
</evidence>
<dbReference type="SUPFAM" id="SSF47769">
    <property type="entry name" value="SAM/Pointed domain"/>
    <property type="match status" value="1"/>
</dbReference>
<evidence type="ECO:0000313" key="8">
    <source>
        <dbReference type="Proteomes" id="UP000799772"/>
    </source>
</evidence>
<dbReference type="Gene3D" id="1.10.150.50">
    <property type="entry name" value="Transcription Factor, Ets-1"/>
    <property type="match status" value="1"/>
</dbReference>
<dbReference type="InterPro" id="IPR036028">
    <property type="entry name" value="SH3-like_dom_sf"/>
</dbReference>
<dbReference type="OrthoDB" id="73680at2759"/>
<dbReference type="PROSITE" id="PS50105">
    <property type="entry name" value="SAM_DOMAIN"/>
    <property type="match status" value="1"/>
</dbReference>
<keyword evidence="1 2" id="KW-0728">SH3 domain</keyword>
<dbReference type="GO" id="GO:0030036">
    <property type="term" value="P:actin cytoskeleton organization"/>
    <property type="evidence" value="ECO:0007669"/>
    <property type="project" value="TreeGrafter"/>
</dbReference>
<dbReference type="SUPFAM" id="SSF50729">
    <property type="entry name" value="PH domain-like"/>
    <property type="match status" value="1"/>
</dbReference>
<dbReference type="FunFam" id="1.10.150.50:FF:000082">
    <property type="entry name" value="Polarized growth protein boi2"/>
    <property type="match status" value="1"/>
</dbReference>
<feature type="domain" description="PH" evidence="5">
    <location>
        <begin position="721"/>
        <end position="870"/>
    </location>
</feature>
<organism evidence="7 8">
    <name type="scientific">Rhizodiscina lignyota</name>
    <dbReference type="NCBI Taxonomy" id="1504668"/>
    <lineage>
        <taxon>Eukaryota</taxon>
        <taxon>Fungi</taxon>
        <taxon>Dikarya</taxon>
        <taxon>Ascomycota</taxon>
        <taxon>Pezizomycotina</taxon>
        <taxon>Dothideomycetes</taxon>
        <taxon>Pleosporomycetidae</taxon>
        <taxon>Aulographales</taxon>
        <taxon>Rhizodiscinaceae</taxon>
        <taxon>Rhizodiscina</taxon>
    </lineage>
</organism>
<name>A0A9P4IKP4_9PEZI</name>
<dbReference type="SMART" id="SM00454">
    <property type="entry name" value="SAM"/>
    <property type="match status" value="1"/>
</dbReference>
<evidence type="ECO:0000256" key="1">
    <source>
        <dbReference type="ARBA" id="ARBA00022443"/>
    </source>
</evidence>
<feature type="region of interest" description="Disordered" evidence="3">
    <location>
        <begin position="401"/>
        <end position="475"/>
    </location>
</feature>
<comment type="caution">
    <text evidence="7">The sequence shown here is derived from an EMBL/GenBank/DDBJ whole genome shotgun (WGS) entry which is preliminary data.</text>
</comment>
<dbReference type="InterPro" id="IPR011993">
    <property type="entry name" value="PH-like_dom_sf"/>
</dbReference>
<dbReference type="PANTHER" id="PTHR12092">
    <property type="entry name" value="PLECKSTRIN"/>
    <property type="match status" value="1"/>
</dbReference>
<dbReference type="Proteomes" id="UP000799772">
    <property type="component" value="Unassembled WGS sequence"/>
</dbReference>
<dbReference type="GO" id="GO:0005886">
    <property type="term" value="C:plasma membrane"/>
    <property type="evidence" value="ECO:0007669"/>
    <property type="project" value="TreeGrafter"/>
</dbReference>
<evidence type="ECO:0000313" key="7">
    <source>
        <dbReference type="EMBL" id="KAF2101119.1"/>
    </source>
</evidence>
<dbReference type="AlphaFoldDB" id="A0A9P4IKP4"/>
<feature type="compositionally biased region" description="Basic and acidic residues" evidence="3">
    <location>
        <begin position="106"/>
        <end position="115"/>
    </location>
</feature>
<feature type="compositionally biased region" description="Polar residues" evidence="3">
    <location>
        <begin position="116"/>
        <end position="162"/>
    </location>
</feature>
<feature type="compositionally biased region" description="Low complexity" evidence="3">
    <location>
        <begin position="668"/>
        <end position="683"/>
    </location>
</feature>
<dbReference type="Gene3D" id="2.30.29.30">
    <property type="entry name" value="Pleckstrin-homology domain (PH domain)/Phosphotyrosine-binding domain (PTB)"/>
    <property type="match status" value="1"/>
</dbReference>
<dbReference type="SUPFAM" id="SSF50044">
    <property type="entry name" value="SH3-domain"/>
    <property type="match status" value="1"/>
</dbReference>
<dbReference type="InterPro" id="IPR013761">
    <property type="entry name" value="SAM/pointed_sf"/>
</dbReference>
<feature type="region of interest" description="Disordered" evidence="3">
    <location>
        <begin position="609"/>
        <end position="629"/>
    </location>
</feature>
<dbReference type="CDD" id="cd09535">
    <property type="entry name" value="SAM_BOI-like_fungal"/>
    <property type="match status" value="1"/>
</dbReference>
<feature type="compositionally biased region" description="Polar residues" evidence="3">
    <location>
        <begin position="458"/>
        <end position="475"/>
    </location>
</feature>
<dbReference type="InterPro" id="IPR001849">
    <property type="entry name" value="PH_domain"/>
</dbReference>
<dbReference type="PANTHER" id="PTHR12092:SF16">
    <property type="entry name" value="PH DOMAIN-CONTAINING PROTEIN"/>
    <property type="match status" value="1"/>
</dbReference>
<feature type="compositionally biased region" description="Polar residues" evidence="3">
    <location>
        <begin position="404"/>
        <end position="449"/>
    </location>
</feature>
<sequence>MAANKSQTAQARPGDILLVIHDFTARSPDELTLARGDRIELIERDDDFGDGWFLGKHMGTGATGLFPEVYTTTAPKGILSASQSKRPVQSSAPAIATTNGAATATEKSEQPHTPEPDTSQTPSEPNSAVSSSEPRGASAQRSSLPTNAQRINTSHFTPIDNNITSPVMNETLSVIEEHISDMGTPRHSIVGRSHRGFSEPGAEYTARRLSHINGEETDEEENSKVTEEEVLAWSADRVAEYLEDVGVEKKHCDVFKEQEITGEVLLGMDQSSVFLKEFELGPVGRRLKTWHKIRQLQMDVGDIKGASGRSLSDYSGAGASADPVRDRSASAAGTLPRIPSLNEHDEHPAHSRTETFNSQSPQPLFQNENDASTGAQMNQPRPSAASIRSLNHNRRHSSIDYAQASPSKTTSPQMIQSASPTGMSHQKQSSFDRTWTMGSHRPSVSTGSASGRPVSTLHGHSTGSEMTATTGSTLESSNVTVVSSIDLDRGYFSGNEADNRKNNRNVLRKGQSPSHSRAPSFSSFRRRSGSTTHFRGNSNDSVHDSVGPMTSPGSKSYYGSKFKYPKRAASGPEPTRTTAAQDYPPTVTKLEYNNAGSIDAIASSPHLIESETSSLDKPSPVNPSTSTRSFPKMRITGLRAISDAVTSGEKDIVTSPADMPQKDSPMQSPVRTGSSTPSGTSKSLDMEDAPAPVAVRRKTKKATSAYTRGLEKKTPQEQMLGCDYSGWMKKKSSNVMATWKSRLFVLRGRRLSYYYSENDTEEKGLIDISSHRVLPANDEKIIGFHATITGAKSPTSPQNAITPTTAATQAAAMADEPNSPTSGIFIFKLVPPREGLSKAVNFTKPTVHYFAVDNIKQGRLWMAALMKATIDRDDTMRVITTYNQKTISLAKARAMMTRPPALMGDDSPVPSGEGSREGSQKGLGLLGLGEEREVEENGDGSLSGSVKASLEYLTKAEV</sequence>
<evidence type="ECO:0000256" key="2">
    <source>
        <dbReference type="PROSITE-ProRule" id="PRU00192"/>
    </source>
</evidence>
<dbReference type="Pfam" id="PF00169">
    <property type="entry name" value="PH"/>
    <property type="match status" value="1"/>
</dbReference>
<feature type="region of interest" description="Disordered" evidence="3">
    <location>
        <begin position="304"/>
        <end position="386"/>
    </location>
</feature>
<feature type="compositionally biased region" description="Low complexity" evidence="3">
    <location>
        <begin position="92"/>
        <end position="105"/>
    </location>
</feature>
<dbReference type="CDD" id="cd13316">
    <property type="entry name" value="PH_Boi"/>
    <property type="match status" value="1"/>
</dbReference>
<accession>A0A9P4IKP4</accession>
<dbReference type="PROSITE" id="PS50002">
    <property type="entry name" value="SH3"/>
    <property type="match status" value="1"/>
</dbReference>
<dbReference type="InterPro" id="IPR001452">
    <property type="entry name" value="SH3_domain"/>
</dbReference>
<feature type="compositionally biased region" description="Low complexity" evidence="3">
    <location>
        <begin position="512"/>
        <end position="536"/>
    </location>
</feature>
<dbReference type="Gene3D" id="2.30.30.40">
    <property type="entry name" value="SH3 Domains"/>
    <property type="match status" value="1"/>
</dbReference>
<feature type="compositionally biased region" description="Polar residues" evidence="3">
    <location>
        <begin position="81"/>
        <end position="91"/>
    </location>
</feature>
<dbReference type="PROSITE" id="PS50003">
    <property type="entry name" value="PH_DOMAIN"/>
    <property type="match status" value="1"/>
</dbReference>
<feature type="region of interest" description="Disordered" evidence="3">
    <location>
        <begin position="899"/>
        <end position="944"/>
    </location>
</feature>
<evidence type="ECO:0000259" key="4">
    <source>
        <dbReference type="PROSITE" id="PS50002"/>
    </source>
</evidence>
<gene>
    <name evidence="7" type="ORF">NA57DRAFT_37234</name>
</gene>
<keyword evidence="8" id="KW-1185">Reference proteome</keyword>
<dbReference type="SMART" id="SM00326">
    <property type="entry name" value="SH3"/>
    <property type="match status" value="1"/>
</dbReference>
<feature type="domain" description="SH3" evidence="4">
    <location>
        <begin position="12"/>
        <end position="76"/>
    </location>
</feature>
<proteinExistence type="predicted"/>
<feature type="compositionally biased region" description="Polar residues" evidence="3">
    <location>
        <begin position="610"/>
        <end position="629"/>
    </location>
</feature>
<dbReference type="InterPro" id="IPR001660">
    <property type="entry name" value="SAM"/>
</dbReference>